<proteinExistence type="predicted"/>
<organism evidence="1">
    <name type="scientific">bacterium enrichment culture clone 1(2010)</name>
    <dbReference type="NCBI Taxonomy" id="795322"/>
    <lineage>
        <taxon>Bacteria</taxon>
        <taxon>environmental samples</taxon>
    </lineage>
</organism>
<reference evidence="1" key="1">
    <citation type="journal article" date="2010" name="Environ. Microbiol.">
        <title>Metagenomic analyses of novel viruses and plasmids from a cultured environmental sample of hyperthermophilic neutrophiles.</title>
        <authorList>
            <person name="Garrett R.A."/>
            <person name="Prangishvili D."/>
            <person name="Shah S.A."/>
            <person name="Reuter M."/>
            <person name="Stetter K.O."/>
            <person name="Peng X."/>
        </authorList>
    </citation>
    <scope>NUCLEOTIDE SEQUENCE</scope>
    <source>
        <plasmid evidence="1">hyperthermophilic bacterial plasmid 1</plasmid>
    </source>
</reference>
<geneLocation type="plasmid" evidence="1">
    <name>hyperthermophilic bacterial plasmid 1</name>
</geneLocation>
<name>D9CGI8_9BACT</name>
<gene>
    <name evidence="1" type="ORF">pHB1_gp05</name>
</gene>
<sequence>MSNSRSSVNVCQRPRGTRAEMALKHHPSEHGASTARCLNVQTAALPRTRIRPHTACMGPCSPIPPLLLDTDRNLYMFGI</sequence>
<dbReference type="AlphaFoldDB" id="D9CGI8"/>
<protein>
    <submittedName>
        <fullName evidence="1">Uncharacterized protein</fullName>
    </submittedName>
</protein>
<keyword evidence="1" id="KW-0614">Plasmid</keyword>
<accession>D9CGI8</accession>
<evidence type="ECO:0000313" key="1">
    <source>
        <dbReference type="EMBL" id="ADJ54342.1"/>
    </source>
</evidence>
<dbReference type="EMBL" id="GU722199">
    <property type="protein sequence ID" value="ADJ54342.1"/>
    <property type="molecule type" value="Genomic_DNA"/>
</dbReference>